<dbReference type="InterPro" id="IPR018376">
    <property type="entry name" value="Enoyl-CoA_hyd/isom_CS"/>
</dbReference>
<dbReference type="EMBL" id="JBHSPX010000004">
    <property type="protein sequence ID" value="MFC6063876.1"/>
    <property type="molecule type" value="Genomic_DNA"/>
</dbReference>
<evidence type="ECO:0000256" key="4">
    <source>
        <dbReference type="ARBA" id="ARBA00023098"/>
    </source>
</evidence>
<evidence type="ECO:0000313" key="7">
    <source>
        <dbReference type="EMBL" id="MFC6063876.1"/>
    </source>
</evidence>
<dbReference type="PROSITE" id="PS00166">
    <property type="entry name" value="ENOYL_COA_HYDRATASE"/>
    <property type="match status" value="1"/>
</dbReference>
<dbReference type="Pfam" id="PF00378">
    <property type="entry name" value="ECH_1"/>
    <property type="match status" value="1"/>
</dbReference>
<dbReference type="CDD" id="cd06558">
    <property type="entry name" value="crotonase-like"/>
    <property type="match status" value="1"/>
</dbReference>
<organism evidence="7 8">
    <name type="scientific">Streptomyces ochraceiscleroticus</name>
    <dbReference type="NCBI Taxonomy" id="47761"/>
    <lineage>
        <taxon>Bacteria</taxon>
        <taxon>Bacillati</taxon>
        <taxon>Actinomycetota</taxon>
        <taxon>Actinomycetes</taxon>
        <taxon>Kitasatosporales</taxon>
        <taxon>Streptomycetaceae</taxon>
        <taxon>Streptomyces</taxon>
    </lineage>
</organism>
<evidence type="ECO:0000313" key="8">
    <source>
        <dbReference type="Proteomes" id="UP001596139"/>
    </source>
</evidence>
<evidence type="ECO:0000256" key="3">
    <source>
        <dbReference type="ARBA" id="ARBA00022832"/>
    </source>
</evidence>
<keyword evidence="3" id="KW-0276">Fatty acid metabolism</keyword>
<dbReference type="InterPro" id="IPR045002">
    <property type="entry name" value="Ech1-like"/>
</dbReference>
<evidence type="ECO:0000256" key="6">
    <source>
        <dbReference type="RuleBase" id="RU003707"/>
    </source>
</evidence>
<dbReference type="Gene3D" id="3.90.226.10">
    <property type="entry name" value="2-enoyl-CoA Hydratase, Chain A, domain 1"/>
    <property type="match status" value="1"/>
</dbReference>
<protein>
    <submittedName>
        <fullName evidence="7">Crotonase/enoyl-CoA hydratase family protein</fullName>
    </submittedName>
</protein>
<dbReference type="InterPro" id="IPR029045">
    <property type="entry name" value="ClpP/crotonase-like_dom_sf"/>
</dbReference>
<dbReference type="InterPro" id="IPR001753">
    <property type="entry name" value="Enoyl-CoA_hydra/iso"/>
</dbReference>
<reference evidence="8" key="1">
    <citation type="journal article" date="2019" name="Int. J. Syst. Evol. Microbiol.">
        <title>The Global Catalogue of Microorganisms (GCM) 10K type strain sequencing project: providing services to taxonomists for standard genome sequencing and annotation.</title>
        <authorList>
            <consortium name="The Broad Institute Genomics Platform"/>
            <consortium name="The Broad Institute Genome Sequencing Center for Infectious Disease"/>
            <person name="Wu L."/>
            <person name="Ma J."/>
        </authorList>
    </citation>
    <scope>NUCLEOTIDE SEQUENCE [LARGE SCALE GENOMIC DNA]</scope>
    <source>
        <strain evidence="8">CGMCC 1.15180</strain>
    </source>
</reference>
<dbReference type="PANTHER" id="PTHR43149">
    <property type="entry name" value="ENOYL-COA HYDRATASE"/>
    <property type="match status" value="1"/>
</dbReference>
<evidence type="ECO:0000256" key="2">
    <source>
        <dbReference type="ARBA" id="ARBA00005254"/>
    </source>
</evidence>
<dbReference type="PANTHER" id="PTHR43149:SF1">
    <property type="entry name" value="DELTA(3,5)-DELTA(2,4)-DIENOYL-COA ISOMERASE, MITOCHONDRIAL"/>
    <property type="match status" value="1"/>
</dbReference>
<keyword evidence="5" id="KW-0413">Isomerase</keyword>
<dbReference type="Gene3D" id="1.10.12.10">
    <property type="entry name" value="Lyase 2-enoyl-coa Hydratase, Chain A, domain 2"/>
    <property type="match status" value="1"/>
</dbReference>
<dbReference type="RefSeq" id="WP_031052757.1">
    <property type="nucleotide sequence ID" value="NZ_JBHSPX010000004.1"/>
</dbReference>
<sequence>MTVTLADGIADVRLNRPEKRNALDPAMFEALVTTGERLKSEPGVRVVVLSGEGPDFCAGLDFTSFRAMRDGQRLSGLAQLPPSDGPAQAAGQRAAYVWAELPVPVIAALRGNALGGGLQIALGADIRIVAPDARLSVFEVAWGLVPDMTGTQLLPELVGRDVAKELTLTARIVGGEEAARIGLATRTAPDPLAEALALAGEIAQHSPHAVRAAKRLLDLGGRTDLGTGFAEEQKEIGALIGSPNQAEAVAARFEKREPRFTDV</sequence>
<comment type="similarity">
    <text evidence="2 6">Belongs to the enoyl-CoA hydratase/isomerase family.</text>
</comment>
<accession>A0ABW1MJA5</accession>
<comment type="caution">
    <text evidence="7">The sequence shown here is derived from an EMBL/GenBank/DDBJ whole genome shotgun (WGS) entry which is preliminary data.</text>
</comment>
<keyword evidence="4" id="KW-0443">Lipid metabolism</keyword>
<keyword evidence="8" id="KW-1185">Reference proteome</keyword>
<name>A0ABW1MJA5_9ACTN</name>
<dbReference type="InterPro" id="IPR014748">
    <property type="entry name" value="Enoyl-CoA_hydra_C"/>
</dbReference>
<gene>
    <name evidence="7" type="ORF">ACFP4F_15075</name>
</gene>
<comment type="pathway">
    <text evidence="1">Lipid metabolism; fatty acid beta-oxidation.</text>
</comment>
<evidence type="ECO:0000256" key="1">
    <source>
        <dbReference type="ARBA" id="ARBA00005005"/>
    </source>
</evidence>
<proteinExistence type="inferred from homology"/>
<dbReference type="Proteomes" id="UP001596139">
    <property type="component" value="Unassembled WGS sequence"/>
</dbReference>
<evidence type="ECO:0000256" key="5">
    <source>
        <dbReference type="ARBA" id="ARBA00023235"/>
    </source>
</evidence>
<dbReference type="SUPFAM" id="SSF52096">
    <property type="entry name" value="ClpP/crotonase"/>
    <property type="match status" value="1"/>
</dbReference>
<dbReference type="NCBIfam" id="NF005699">
    <property type="entry name" value="PRK07509.1"/>
    <property type="match status" value="1"/>
</dbReference>